<dbReference type="KEGG" id="vg:4239113"/>
<evidence type="ECO:0000313" key="1">
    <source>
        <dbReference type="EMBL" id="ABA47023.1"/>
    </source>
</evidence>
<dbReference type="EMBL" id="DQ149023">
    <property type="protein sequence ID" value="ABA47023.1"/>
    <property type="molecule type" value="Genomic_DNA"/>
</dbReference>
<accession>Q0QZH4</accession>
<reference evidence="1 2" key="1">
    <citation type="journal article" date="2007" name="Environ. Microbiol.">
        <title>Genomic and structural analysis of Syn9, a cyanophage infecting marine Prochlorococcus and Synechococcus.</title>
        <authorList>
            <person name="Weigele P.R."/>
            <person name="Pope W.H."/>
            <person name="Pedulla M.L."/>
            <person name="Houtz J.M."/>
            <person name="Smith A.L."/>
            <person name="Conway J.F."/>
            <person name="King J."/>
            <person name="Hatfull G.F."/>
            <person name="Lawrence J.G."/>
            <person name="Hendrix R.W."/>
        </authorList>
    </citation>
    <scope>NUCLEOTIDE SEQUENCE</scope>
</reference>
<dbReference type="RefSeq" id="YP_717721.1">
    <property type="nucleotide sequence ID" value="NC_008296.2"/>
</dbReference>
<name>Q0QZH4_BPSYS</name>
<sequence length="180" mass="20813">MIKVIRNAIPADLCRSHVISMDLLRAALGNPPDPTISNAFGYYSPIFLESLLLQMHKKIERETQKTLHPTYSYGRIYEYCSQLKRHTDRPSSEWAVSCCLEKDTEWSLCFKDGGETVKVDLNVGDICIYNGIKYEHWRNAYTGKRHVQAMLMYVDADGEHSEWKLDKREMLCHPNVCPPD</sequence>
<dbReference type="Proteomes" id="UP000000909">
    <property type="component" value="Segment"/>
</dbReference>
<protein>
    <submittedName>
        <fullName evidence="1">Gp54</fullName>
    </submittedName>
</protein>
<organism evidence="1 2">
    <name type="scientific">Synechococcus phage syn9</name>
    <dbReference type="NCBI Taxonomy" id="382359"/>
    <lineage>
        <taxon>Viruses</taxon>
        <taxon>Duplodnaviria</taxon>
        <taxon>Heunggongvirae</taxon>
        <taxon>Uroviricota</taxon>
        <taxon>Caudoviricetes</taxon>
        <taxon>Pantevenvirales</taxon>
        <taxon>Kyanoviridae</taxon>
        <taxon>Ormenosvirus</taxon>
        <taxon>Ormenosvirus syn9</taxon>
    </lineage>
</organism>
<evidence type="ECO:0000313" key="2">
    <source>
        <dbReference type="Proteomes" id="UP000000909"/>
    </source>
</evidence>
<keyword evidence="2" id="KW-1185">Reference proteome</keyword>
<dbReference type="OrthoDB" id="20119at10239"/>
<dbReference type="GeneID" id="4239113"/>
<proteinExistence type="predicted"/>
<organismHost>
    <name type="scientific">Synechococcus</name>
    <dbReference type="NCBI Taxonomy" id="1129"/>
</organismHost>